<dbReference type="Proteomes" id="UP001183643">
    <property type="component" value="Unassembled WGS sequence"/>
</dbReference>
<sequence length="394" mass="39290">MTTTSAPPRRPATAARATILASAGLTIMAAAIIAPSLPAMTTAYAGTPAAEVLVRLTLTVTSLAIAVTAPVAGLLADRIGRRPLLLASLALYALAGTAGYLITDLGVLIASRALLGAAVGGVMTAVSTVIADWFDGPARARFLGLQQAFASLGGVVFLPLAGVLAGVSWRAPFLLYAAAALILPAAALFLGESARRTGPVGGSAAEVTAPAGASREIIGVYALAAAATVIFYMAPTQLPFWLTAFGTGTAVTGMVIAGSTLTGVVGALAFPGLRRRLRPATITALSVALLGAGWTVAGTANTLAQLAAGVLIGGVGVGLVVPNLNTRLAELAAPARRGRVLGGLVMAIFLGQFLSPLVVQPAVDLFGIAATFTYSGAVLLAGAATSLIAGYLRR</sequence>
<evidence type="ECO:0000256" key="5">
    <source>
        <dbReference type="ARBA" id="ARBA00023136"/>
    </source>
</evidence>
<keyword evidence="9" id="KW-1185">Reference proteome</keyword>
<evidence type="ECO:0000256" key="1">
    <source>
        <dbReference type="ARBA" id="ARBA00004651"/>
    </source>
</evidence>
<evidence type="ECO:0000256" key="3">
    <source>
        <dbReference type="ARBA" id="ARBA00022692"/>
    </source>
</evidence>
<proteinExistence type="predicted"/>
<dbReference type="RefSeq" id="WP_310365949.1">
    <property type="nucleotide sequence ID" value="NZ_JAVDYB010000001.1"/>
</dbReference>
<protein>
    <submittedName>
        <fullName evidence="8">MFS family permease</fullName>
    </submittedName>
</protein>
<dbReference type="InterPro" id="IPR011701">
    <property type="entry name" value="MFS"/>
</dbReference>
<dbReference type="Gene3D" id="1.20.1250.20">
    <property type="entry name" value="MFS general substrate transporter like domains"/>
    <property type="match status" value="1"/>
</dbReference>
<feature type="transmembrane region" description="Helical" evidence="6">
    <location>
        <begin position="109"/>
        <end position="131"/>
    </location>
</feature>
<name>A0AAE4C9W5_9ACTN</name>
<feature type="transmembrane region" description="Helical" evidence="6">
    <location>
        <begin position="55"/>
        <end position="76"/>
    </location>
</feature>
<organism evidence="8 9">
    <name type="scientific">Catenuloplanes atrovinosus</name>
    <dbReference type="NCBI Taxonomy" id="137266"/>
    <lineage>
        <taxon>Bacteria</taxon>
        <taxon>Bacillati</taxon>
        <taxon>Actinomycetota</taxon>
        <taxon>Actinomycetes</taxon>
        <taxon>Micromonosporales</taxon>
        <taxon>Micromonosporaceae</taxon>
        <taxon>Catenuloplanes</taxon>
    </lineage>
</organism>
<gene>
    <name evidence="8" type="ORF">J2S41_002012</name>
</gene>
<feature type="transmembrane region" description="Helical" evidence="6">
    <location>
        <begin position="365"/>
        <end position="392"/>
    </location>
</feature>
<evidence type="ECO:0000313" key="8">
    <source>
        <dbReference type="EMBL" id="MDR7275234.1"/>
    </source>
</evidence>
<feature type="domain" description="Major facilitator superfamily (MFS) profile" evidence="7">
    <location>
        <begin position="10"/>
        <end position="394"/>
    </location>
</feature>
<dbReference type="GO" id="GO:0005886">
    <property type="term" value="C:plasma membrane"/>
    <property type="evidence" value="ECO:0007669"/>
    <property type="project" value="UniProtKB-SubCell"/>
</dbReference>
<keyword evidence="2" id="KW-1003">Cell membrane</keyword>
<dbReference type="InterPro" id="IPR020846">
    <property type="entry name" value="MFS_dom"/>
</dbReference>
<keyword evidence="4 6" id="KW-1133">Transmembrane helix</keyword>
<evidence type="ECO:0000313" key="9">
    <source>
        <dbReference type="Proteomes" id="UP001183643"/>
    </source>
</evidence>
<dbReference type="PANTHER" id="PTHR43124">
    <property type="entry name" value="PURINE EFFLUX PUMP PBUE"/>
    <property type="match status" value="1"/>
</dbReference>
<feature type="transmembrane region" description="Helical" evidence="6">
    <location>
        <begin position="240"/>
        <end position="270"/>
    </location>
</feature>
<feature type="transmembrane region" description="Helical" evidence="6">
    <location>
        <begin position="143"/>
        <end position="167"/>
    </location>
</feature>
<feature type="transmembrane region" description="Helical" evidence="6">
    <location>
        <begin position="277"/>
        <end position="297"/>
    </location>
</feature>
<feature type="transmembrane region" description="Helical" evidence="6">
    <location>
        <begin position="217"/>
        <end position="234"/>
    </location>
</feature>
<dbReference type="SUPFAM" id="SSF103473">
    <property type="entry name" value="MFS general substrate transporter"/>
    <property type="match status" value="1"/>
</dbReference>
<dbReference type="CDD" id="cd17473">
    <property type="entry name" value="MFS_arabinose_efflux_permease_like"/>
    <property type="match status" value="1"/>
</dbReference>
<dbReference type="EMBL" id="JAVDYB010000001">
    <property type="protein sequence ID" value="MDR7275234.1"/>
    <property type="molecule type" value="Genomic_DNA"/>
</dbReference>
<comment type="caution">
    <text evidence="8">The sequence shown here is derived from an EMBL/GenBank/DDBJ whole genome shotgun (WGS) entry which is preliminary data.</text>
</comment>
<dbReference type="PROSITE" id="PS50850">
    <property type="entry name" value="MFS"/>
    <property type="match status" value="1"/>
</dbReference>
<feature type="transmembrane region" description="Helical" evidence="6">
    <location>
        <begin position="303"/>
        <end position="321"/>
    </location>
</feature>
<evidence type="ECO:0000256" key="6">
    <source>
        <dbReference type="SAM" id="Phobius"/>
    </source>
</evidence>
<dbReference type="PROSITE" id="PS00216">
    <property type="entry name" value="SUGAR_TRANSPORT_1"/>
    <property type="match status" value="1"/>
</dbReference>
<dbReference type="InterPro" id="IPR050189">
    <property type="entry name" value="MFS_Efflux_Transporters"/>
</dbReference>
<comment type="subcellular location">
    <subcellularLocation>
        <location evidence="1">Cell membrane</location>
        <topology evidence="1">Multi-pass membrane protein</topology>
    </subcellularLocation>
</comment>
<dbReference type="InterPro" id="IPR005829">
    <property type="entry name" value="Sugar_transporter_CS"/>
</dbReference>
<feature type="transmembrane region" description="Helical" evidence="6">
    <location>
        <begin position="173"/>
        <end position="191"/>
    </location>
</feature>
<evidence type="ECO:0000259" key="7">
    <source>
        <dbReference type="PROSITE" id="PS50850"/>
    </source>
</evidence>
<accession>A0AAE4C9W5</accession>
<evidence type="ECO:0000256" key="2">
    <source>
        <dbReference type="ARBA" id="ARBA00022475"/>
    </source>
</evidence>
<keyword evidence="5 6" id="KW-0472">Membrane</keyword>
<dbReference type="PANTHER" id="PTHR43124:SF3">
    <property type="entry name" value="CHLORAMPHENICOL EFFLUX PUMP RV0191"/>
    <property type="match status" value="1"/>
</dbReference>
<dbReference type="InterPro" id="IPR036259">
    <property type="entry name" value="MFS_trans_sf"/>
</dbReference>
<keyword evidence="3 6" id="KW-0812">Transmembrane</keyword>
<dbReference type="AlphaFoldDB" id="A0AAE4C9W5"/>
<dbReference type="Pfam" id="PF07690">
    <property type="entry name" value="MFS_1"/>
    <property type="match status" value="1"/>
</dbReference>
<dbReference type="GO" id="GO:0022857">
    <property type="term" value="F:transmembrane transporter activity"/>
    <property type="evidence" value="ECO:0007669"/>
    <property type="project" value="InterPro"/>
</dbReference>
<feature type="transmembrane region" description="Helical" evidence="6">
    <location>
        <begin position="83"/>
        <end position="103"/>
    </location>
</feature>
<reference evidence="8" key="1">
    <citation type="submission" date="2023-07" db="EMBL/GenBank/DDBJ databases">
        <title>Sequencing the genomes of 1000 actinobacteria strains.</title>
        <authorList>
            <person name="Klenk H.-P."/>
        </authorList>
    </citation>
    <scope>NUCLEOTIDE SEQUENCE</scope>
    <source>
        <strain evidence="8">DSM 44707</strain>
    </source>
</reference>
<feature type="transmembrane region" description="Helical" evidence="6">
    <location>
        <begin position="341"/>
        <end position="359"/>
    </location>
</feature>
<evidence type="ECO:0000256" key="4">
    <source>
        <dbReference type="ARBA" id="ARBA00022989"/>
    </source>
</evidence>